<dbReference type="EMBL" id="JAJFZP010000006">
    <property type="protein sequence ID" value="MCC3269315.1"/>
    <property type="molecule type" value="Genomic_DNA"/>
</dbReference>
<evidence type="ECO:0000313" key="3">
    <source>
        <dbReference type="EMBL" id="MCC3269315.1"/>
    </source>
</evidence>
<gene>
    <name evidence="3" type="ORF">LJ751_08045</name>
</gene>
<dbReference type="Gene3D" id="3.30.2130.10">
    <property type="entry name" value="VC0802-like"/>
    <property type="match status" value="1"/>
</dbReference>
<dbReference type="InterPro" id="IPR051719">
    <property type="entry name" value="CASTOR_mTORC1"/>
</dbReference>
<dbReference type="Proteomes" id="UP001139264">
    <property type="component" value="Unassembled WGS sequence"/>
</dbReference>
<dbReference type="AlphaFoldDB" id="A0A9X1M1P0"/>
<dbReference type="RefSeq" id="WP_227907774.1">
    <property type="nucleotide sequence ID" value="NZ_CP095461.1"/>
</dbReference>
<evidence type="ECO:0000259" key="1">
    <source>
        <dbReference type="Pfam" id="PF13840"/>
    </source>
</evidence>
<dbReference type="Pfam" id="PF21631">
    <property type="entry name" value="A9CJY8-like_N"/>
    <property type="match status" value="1"/>
</dbReference>
<evidence type="ECO:0000313" key="4">
    <source>
        <dbReference type="Proteomes" id="UP001139264"/>
    </source>
</evidence>
<dbReference type="InterPro" id="IPR049447">
    <property type="entry name" value="A9CJY8-like_N"/>
</dbReference>
<accession>A0A9X1M1P0</accession>
<dbReference type="SUPFAM" id="SSF55021">
    <property type="entry name" value="ACT-like"/>
    <property type="match status" value="2"/>
</dbReference>
<name>A0A9X1M1P0_9MICC</name>
<reference evidence="3" key="1">
    <citation type="submission" date="2021-10" db="EMBL/GenBank/DDBJ databases">
        <title>Novel species in genus Arthrobacter.</title>
        <authorList>
            <person name="Liu Y."/>
        </authorList>
    </citation>
    <scope>NUCLEOTIDE SEQUENCE</scope>
    <source>
        <strain evidence="3">Zg-Y809</strain>
    </source>
</reference>
<dbReference type="InterPro" id="IPR027795">
    <property type="entry name" value="CASTOR_ACT_dom"/>
</dbReference>
<feature type="domain" description="A9CJY8-like N-terminal" evidence="2">
    <location>
        <begin position="4"/>
        <end position="47"/>
    </location>
</feature>
<dbReference type="PANTHER" id="PTHR31131">
    <property type="entry name" value="CHROMOSOME 1, WHOLE GENOME SHOTGUN SEQUENCE"/>
    <property type="match status" value="1"/>
</dbReference>
<dbReference type="PANTHER" id="PTHR31131:SF6">
    <property type="entry name" value="CASTOR ACT DOMAIN-CONTAINING PROTEIN"/>
    <property type="match status" value="1"/>
</dbReference>
<dbReference type="Pfam" id="PF13840">
    <property type="entry name" value="ACT_7"/>
    <property type="match status" value="1"/>
</dbReference>
<dbReference type="InterPro" id="IPR045865">
    <property type="entry name" value="ACT-like_dom_sf"/>
</dbReference>
<evidence type="ECO:0000259" key="2">
    <source>
        <dbReference type="Pfam" id="PF21631"/>
    </source>
</evidence>
<comment type="caution">
    <text evidence="3">The sequence shown here is derived from an EMBL/GenBank/DDBJ whole genome shotgun (WGS) entry which is preliminary data.</text>
</comment>
<organism evidence="3 4">
    <name type="scientific">Arthrobacter gengyunqii</name>
    <dbReference type="NCBI Taxonomy" id="2886940"/>
    <lineage>
        <taxon>Bacteria</taxon>
        <taxon>Bacillati</taxon>
        <taxon>Actinomycetota</taxon>
        <taxon>Actinomycetes</taxon>
        <taxon>Micrococcales</taxon>
        <taxon>Micrococcaceae</taxon>
        <taxon>Arthrobacter</taxon>
    </lineage>
</organism>
<proteinExistence type="predicted"/>
<feature type="domain" description="CASTOR ACT" evidence="1">
    <location>
        <begin position="55"/>
        <end position="107"/>
    </location>
</feature>
<protein>
    <submittedName>
        <fullName evidence="3">ACT domain-containing protein</fullName>
    </submittedName>
</protein>
<sequence length="124" mass="13028">MPDRYVMVQLDAREKLPSWSTGIVSFSSITRTQSELSLIVPRQAVPAEVKVDGEWDCLGIGQQFSLDIPGIAASVASPLAAAGLSVFVVATVDTDYFLVRDAAAAAAALRAAGHSVTLLVDEPV</sequence>